<dbReference type="OrthoDB" id="2015447at2759"/>
<dbReference type="GO" id="GO:0071949">
    <property type="term" value="F:FAD binding"/>
    <property type="evidence" value="ECO:0007669"/>
    <property type="project" value="InterPro"/>
</dbReference>
<dbReference type="PANTHER" id="PTHR11530">
    <property type="entry name" value="D-AMINO ACID OXIDASE"/>
    <property type="match status" value="1"/>
</dbReference>
<evidence type="ECO:0000313" key="10">
    <source>
        <dbReference type="Proteomes" id="UP000809789"/>
    </source>
</evidence>
<dbReference type="SUPFAM" id="SSF54373">
    <property type="entry name" value="FAD-linked reductases, C-terminal domain"/>
    <property type="match status" value="1"/>
</dbReference>
<feature type="binding site" evidence="6">
    <location>
        <position position="205"/>
    </location>
    <ligand>
        <name>FAD</name>
        <dbReference type="ChEBI" id="CHEBI:57692"/>
    </ligand>
</feature>
<comment type="cofactor">
    <cofactor evidence="1 6">
        <name>FAD</name>
        <dbReference type="ChEBI" id="CHEBI:57692"/>
    </cofactor>
</comment>
<dbReference type="AlphaFoldDB" id="A0A8K0KZG3"/>
<dbReference type="EMBL" id="JAESVG020000005">
    <property type="protein sequence ID" value="KAG8627026.1"/>
    <property type="molecule type" value="Genomic_DNA"/>
</dbReference>
<accession>A0A8K0KZG3</accession>
<feature type="binding site" evidence="6">
    <location>
        <position position="246"/>
    </location>
    <ligand>
        <name>D-dopa</name>
        <dbReference type="ChEBI" id="CHEBI:149689"/>
    </ligand>
</feature>
<feature type="domain" description="FAD dependent oxidoreductase" evidence="8">
    <location>
        <begin position="3"/>
        <end position="348"/>
    </location>
</feature>
<feature type="signal peptide" evidence="7">
    <location>
        <begin position="1"/>
        <end position="19"/>
    </location>
</feature>
<feature type="binding site" evidence="6">
    <location>
        <position position="335"/>
    </location>
    <ligand>
        <name>D-dopa</name>
        <dbReference type="ChEBI" id="CHEBI:149689"/>
    </ligand>
</feature>
<dbReference type="InterPro" id="IPR006076">
    <property type="entry name" value="FAD-dep_OxRdtase"/>
</dbReference>
<keyword evidence="7" id="KW-0732">Signal</keyword>
<dbReference type="Proteomes" id="UP000809789">
    <property type="component" value="Unassembled WGS sequence"/>
</dbReference>
<protein>
    <recommendedName>
        <fullName evidence="8">FAD dependent oxidoreductase domain-containing protein</fullName>
    </recommendedName>
</protein>
<keyword evidence="5" id="KW-0560">Oxidoreductase</keyword>
<evidence type="ECO:0000313" key="9">
    <source>
        <dbReference type="EMBL" id="KAG8627026.1"/>
    </source>
</evidence>
<dbReference type="SUPFAM" id="SSF51971">
    <property type="entry name" value="Nucleotide-binding domain"/>
    <property type="match status" value="1"/>
</dbReference>
<evidence type="ECO:0000256" key="4">
    <source>
        <dbReference type="ARBA" id="ARBA00022827"/>
    </source>
</evidence>
<evidence type="ECO:0000256" key="3">
    <source>
        <dbReference type="ARBA" id="ARBA00022630"/>
    </source>
</evidence>
<comment type="caution">
    <text evidence="9">The sequence shown here is derived from an EMBL/GenBank/DDBJ whole genome shotgun (WGS) entry which is preliminary data.</text>
</comment>
<name>A0A8K0KZG3_9PEZI</name>
<evidence type="ECO:0000256" key="5">
    <source>
        <dbReference type="ARBA" id="ARBA00023002"/>
    </source>
</evidence>
<feature type="chain" id="PRO_5035448014" description="FAD dependent oxidoreductase domain-containing protein" evidence="7">
    <location>
        <begin position="20"/>
        <end position="363"/>
    </location>
</feature>
<dbReference type="GO" id="GO:0019478">
    <property type="term" value="P:D-amino acid catabolic process"/>
    <property type="evidence" value="ECO:0007669"/>
    <property type="project" value="TreeGrafter"/>
</dbReference>
<gene>
    <name evidence="9" type="ORF">KVT40_004509</name>
</gene>
<keyword evidence="10" id="KW-1185">Reference proteome</keyword>
<dbReference type="Pfam" id="PF01266">
    <property type="entry name" value="DAO"/>
    <property type="match status" value="1"/>
</dbReference>
<dbReference type="PIRSF" id="PIRSF000189">
    <property type="entry name" value="D-aa_oxidase"/>
    <property type="match status" value="1"/>
</dbReference>
<dbReference type="Gene3D" id="3.40.50.720">
    <property type="entry name" value="NAD(P)-binding Rossmann-like Domain"/>
    <property type="match status" value="1"/>
</dbReference>
<dbReference type="GO" id="GO:0005737">
    <property type="term" value="C:cytoplasm"/>
    <property type="evidence" value="ECO:0007669"/>
    <property type="project" value="TreeGrafter"/>
</dbReference>
<dbReference type="Gene3D" id="3.30.9.10">
    <property type="entry name" value="D-Amino Acid Oxidase, subunit A, domain 2"/>
    <property type="match status" value="1"/>
</dbReference>
<proteinExistence type="inferred from homology"/>
<evidence type="ECO:0000256" key="2">
    <source>
        <dbReference type="ARBA" id="ARBA00006730"/>
    </source>
</evidence>
<evidence type="ECO:0000256" key="6">
    <source>
        <dbReference type="PIRSR" id="PIRSR000189-1"/>
    </source>
</evidence>
<feature type="binding site" evidence="6">
    <location>
        <begin position="47"/>
        <end position="48"/>
    </location>
    <ligand>
        <name>FAD</name>
        <dbReference type="ChEBI" id="CHEBI:57692"/>
    </ligand>
</feature>
<comment type="similarity">
    <text evidence="2">Belongs to the DAMOX/DASOX family.</text>
</comment>
<dbReference type="InterPro" id="IPR023209">
    <property type="entry name" value="DAO"/>
</dbReference>
<keyword evidence="3" id="KW-0285">Flavoprotein</keyword>
<sequence length="363" mass="38954">MPHVVIIGAGVIALQTALTLLSSPSSPKYSVTLLATHLPGDSSPHFTSPWAGAHWRTHASSSDTRQQKWDMETYDTWRALIDEAKTVQDRRELGLKVVGSWSFWDRDPEGRSLWWASEVRGFETVATGGSVVRGGRVQAAARFDAVAVNVPVYLTWLRERVVEKGGVFIRATVPVDRGLVGALEVARATVRRITGREGDVFINATGLGAGKLCGDGKCRPVKGQTVLVRGEADAIRTRLGQGYIAYVIPRPGSGTTVLGGTKDVGTWDERVSEEVTRQILEGARGLAPELLTGRDGGFEVVSAQVGFRPGREGGARVEVEKVGGFKVVHAYGVDGAGYQNSVGLAKEVEVLVQSVLGEEKAKL</sequence>
<reference evidence="9" key="1">
    <citation type="submission" date="2021-07" db="EMBL/GenBank/DDBJ databases">
        <title>Elsinoe batatas strain:CRI-CJ2 Genome sequencing and assembly.</title>
        <authorList>
            <person name="Huang L."/>
        </authorList>
    </citation>
    <scope>NUCLEOTIDE SEQUENCE</scope>
    <source>
        <strain evidence="9">CRI-CJ2</strain>
    </source>
</reference>
<evidence type="ECO:0000256" key="1">
    <source>
        <dbReference type="ARBA" id="ARBA00001974"/>
    </source>
</evidence>
<evidence type="ECO:0000259" key="8">
    <source>
        <dbReference type="Pfam" id="PF01266"/>
    </source>
</evidence>
<dbReference type="PANTHER" id="PTHR11530:SF16">
    <property type="entry name" value="D-AMINO ACID OXIDASE (AFU_ORTHOLOGUE AFUA_5G11290)"/>
    <property type="match status" value="1"/>
</dbReference>
<feature type="binding site" evidence="6">
    <location>
        <position position="308"/>
    </location>
    <ligand>
        <name>D-dopa</name>
        <dbReference type="ChEBI" id="CHEBI:149689"/>
    </ligand>
</feature>
<keyword evidence="4 6" id="KW-0274">FAD</keyword>
<dbReference type="GO" id="GO:0003884">
    <property type="term" value="F:D-amino-acid oxidase activity"/>
    <property type="evidence" value="ECO:0007669"/>
    <property type="project" value="InterPro"/>
</dbReference>
<organism evidence="9 10">
    <name type="scientific">Elsinoe batatas</name>
    <dbReference type="NCBI Taxonomy" id="2601811"/>
    <lineage>
        <taxon>Eukaryota</taxon>
        <taxon>Fungi</taxon>
        <taxon>Dikarya</taxon>
        <taxon>Ascomycota</taxon>
        <taxon>Pezizomycotina</taxon>
        <taxon>Dothideomycetes</taxon>
        <taxon>Dothideomycetidae</taxon>
        <taxon>Myriangiales</taxon>
        <taxon>Elsinoaceae</taxon>
        <taxon>Elsinoe</taxon>
    </lineage>
</organism>
<evidence type="ECO:0000256" key="7">
    <source>
        <dbReference type="SAM" id="SignalP"/>
    </source>
</evidence>